<protein>
    <submittedName>
        <fullName evidence="2">Uncharacterized protein</fullName>
    </submittedName>
</protein>
<dbReference type="Proteomes" id="UP000715441">
    <property type="component" value="Unassembled WGS sequence"/>
</dbReference>
<accession>A0ABX1JD39</accession>
<feature type="region of interest" description="Disordered" evidence="1">
    <location>
        <begin position="1"/>
        <end position="43"/>
    </location>
</feature>
<evidence type="ECO:0000313" key="3">
    <source>
        <dbReference type="Proteomes" id="UP000715441"/>
    </source>
</evidence>
<name>A0ABX1JD39_9PSEU</name>
<gene>
    <name evidence="2" type="ORF">HFP15_32420</name>
</gene>
<sequence>MSRRVPPGQLGLFADQLPGGPAPASSRACPPVRTGRKPARAPVTPSVARDVLAEVQDGCFGLLDDSDRVVLFEDTDRVRVAIDEDTVHTLITGGYVERSPARETVSCLHGAIRRPVSPLRLTKSGRSLLNRWSSLKTY</sequence>
<proteinExistence type="predicted"/>
<keyword evidence="3" id="KW-1185">Reference proteome</keyword>
<comment type="caution">
    <text evidence="2">The sequence shown here is derived from an EMBL/GenBank/DDBJ whole genome shotgun (WGS) entry which is preliminary data.</text>
</comment>
<evidence type="ECO:0000313" key="2">
    <source>
        <dbReference type="EMBL" id="NKQ57578.1"/>
    </source>
</evidence>
<reference evidence="2 3" key="1">
    <citation type="submission" date="2020-04" db="EMBL/GenBank/DDBJ databases">
        <title>Novel species.</title>
        <authorList>
            <person name="Teo W.F.A."/>
            <person name="Lipun K."/>
            <person name="Srisuk N."/>
            <person name="Duangmal K."/>
        </authorList>
    </citation>
    <scope>NUCLEOTIDE SEQUENCE [LARGE SCALE GENOMIC DNA]</scope>
    <source>
        <strain evidence="2 3">K13G38</strain>
    </source>
</reference>
<dbReference type="RefSeq" id="WP_168520600.1">
    <property type="nucleotide sequence ID" value="NZ_JAAXLS010000038.1"/>
</dbReference>
<organism evidence="2 3">
    <name type="scientific">Amycolatopsis acididurans</name>
    <dbReference type="NCBI Taxonomy" id="2724524"/>
    <lineage>
        <taxon>Bacteria</taxon>
        <taxon>Bacillati</taxon>
        <taxon>Actinomycetota</taxon>
        <taxon>Actinomycetes</taxon>
        <taxon>Pseudonocardiales</taxon>
        <taxon>Pseudonocardiaceae</taxon>
        <taxon>Amycolatopsis</taxon>
    </lineage>
</organism>
<dbReference type="EMBL" id="JAAXLS010000038">
    <property type="protein sequence ID" value="NKQ57578.1"/>
    <property type="molecule type" value="Genomic_DNA"/>
</dbReference>
<evidence type="ECO:0000256" key="1">
    <source>
        <dbReference type="SAM" id="MobiDB-lite"/>
    </source>
</evidence>